<reference evidence="1 2" key="1">
    <citation type="journal article" date="2019" name="Commun. Biol.">
        <title>The bagworm genome reveals a unique fibroin gene that provides high tensile strength.</title>
        <authorList>
            <person name="Kono N."/>
            <person name="Nakamura H."/>
            <person name="Ohtoshi R."/>
            <person name="Tomita M."/>
            <person name="Numata K."/>
            <person name="Arakawa K."/>
        </authorList>
    </citation>
    <scope>NUCLEOTIDE SEQUENCE [LARGE SCALE GENOMIC DNA]</scope>
</reference>
<name>A0A4C1T5A5_EUMVA</name>
<gene>
    <name evidence="1" type="ORF">EVAR_100863_1</name>
</gene>
<dbReference type="Proteomes" id="UP000299102">
    <property type="component" value="Unassembled WGS sequence"/>
</dbReference>
<accession>A0A4C1T5A5</accession>
<evidence type="ECO:0000313" key="1">
    <source>
        <dbReference type="EMBL" id="GBP09679.1"/>
    </source>
</evidence>
<proteinExistence type="predicted"/>
<dbReference type="EMBL" id="BGZK01008749">
    <property type="protein sequence ID" value="GBP09679.1"/>
    <property type="molecule type" value="Genomic_DNA"/>
</dbReference>
<feature type="non-terminal residue" evidence="1">
    <location>
        <position position="1"/>
    </location>
</feature>
<dbReference type="AlphaFoldDB" id="A0A4C1T5A5"/>
<organism evidence="1 2">
    <name type="scientific">Eumeta variegata</name>
    <name type="common">Bagworm moth</name>
    <name type="synonym">Eumeta japonica</name>
    <dbReference type="NCBI Taxonomy" id="151549"/>
    <lineage>
        <taxon>Eukaryota</taxon>
        <taxon>Metazoa</taxon>
        <taxon>Ecdysozoa</taxon>
        <taxon>Arthropoda</taxon>
        <taxon>Hexapoda</taxon>
        <taxon>Insecta</taxon>
        <taxon>Pterygota</taxon>
        <taxon>Neoptera</taxon>
        <taxon>Endopterygota</taxon>
        <taxon>Lepidoptera</taxon>
        <taxon>Glossata</taxon>
        <taxon>Ditrysia</taxon>
        <taxon>Tineoidea</taxon>
        <taxon>Psychidae</taxon>
        <taxon>Oiketicinae</taxon>
        <taxon>Eumeta</taxon>
    </lineage>
</organism>
<protein>
    <submittedName>
        <fullName evidence="1">Uncharacterized protein</fullName>
    </submittedName>
</protein>
<comment type="caution">
    <text evidence="1">The sequence shown here is derived from an EMBL/GenBank/DDBJ whole genome shotgun (WGS) entry which is preliminary data.</text>
</comment>
<evidence type="ECO:0000313" key="2">
    <source>
        <dbReference type="Proteomes" id="UP000299102"/>
    </source>
</evidence>
<keyword evidence="2" id="KW-1185">Reference proteome</keyword>
<sequence>AKVMFADVNYSTGMLQQASTVSHIENLGRDRIGRRIAFESQDAGRFYYYSNKKYWSRVYCDNQYLSP</sequence>